<comment type="similarity">
    <text evidence="2 10">Belongs to the transketolase family. DXPS subfamily.</text>
</comment>
<feature type="binding site" evidence="10">
    <location>
        <position position="173"/>
    </location>
    <ligand>
        <name>thiamine diphosphate</name>
        <dbReference type="ChEBI" id="CHEBI:58937"/>
    </ligand>
</feature>
<dbReference type="Gene3D" id="3.40.50.970">
    <property type="match status" value="2"/>
</dbReference>
<dbReference type="GO" id="GO:0008661">
    <property type="term" value="F:1-deoxy-D-xylulose-5-phosphate synthase activity"/>
    <property type="evidence" value="ECO:0007669"/>
    <property type="project" value="UniProtKB-UniRule"/>
</dbReference>
<dbReference type="GO" id="GO:0016114">
    <property type="term" value="P:terpenoid biosynthetic process"/>
    <property type="evidence" value="ECO:0007669"/>
    <property type="project" value="UniProtKB-UniRule"/>
</dbReference>
<keyword evidence="8 10" id="KW-0786">Thiamine pyrophosphate</keyword>
<feature type="binding site" evidence="10">
    <location>
        <position position="366"/>
    </location>
    <ligand>
        <name>thiamine diphosphate</name>
        <dbReference type="ChEBI" id="CHEBI:58937"/>
    </ligand>
</feature>
<dbReference type="UniPathway" id="UPA00064">
    <property type="reaction ID" value="UER00091"/>
</dbReference>
<feature type="binding site" evidence="10">
    <location>
        <begin position="113"/>
        <end position="115"/>
    </location>
    <ligand>
        <name>thiamine diphosphate</name>
        <dbReference type="ChEBI" id="CHEBI:58937"/>
    </ligand>
</feature>
<evidence type="ECO:0000256" key="2">
    <source>
        <dbReference type="ARBA" id="ARBA00011081"/>
    </source>
</evidence>
<keyword evidence="7 10" id="KW-0784">Thiamine biosynthesis</keyword>
<feature type="domain" description="Transketolase-like pyrimidine-binding" evidence="11">
    <location>
        <begin position="315"/>
        <end position="479"/>
    </location>
</feature>
<dbReference type="NCBIfam" id="TIGR00204">
    <property type="entry name" value="dxs"/>
    <property type="match status" value="1"/>
</dbReference>
<evidence type="ECO:0000313" key="13">
    <source>
        <dbReference type="Proteomes" id="UP000183028"/>
    </source>
</evidence>
<comment type="subunit">
    <text evidence="3 10">Homodimer.</text>
</comment>
<dbReference type="InterPro" id="IPR049557">
    <property type="entry name" value="Transketolase_CS"/>
</dbReference>
<dbReference type="eggNOG" id="COG1154">
    <property type="taxonomic scope" value="Bacteria"/>
</dbReference>
<dbReference type="GO" id="GO:0009228">
    <property type="term" value="P:thiamine biosynthetic process"/>
    <property type="evidence" value="ECO:0007669"/>
    <property type="project" value="UniProtKB-UniRule"/>
</dbReference>
<accession>A0A1H6Q9V0</accession>
<dbReference type="HAMAP" id="MF_00315">
    <property type="entry name" value="DXP_synth"/>
    <property type="match status" value="1"/>
</dbReference>
<keyword evidence="9 10" id="KW-0414">Isoprene biosynthesis</keyword>
<feature type="binding site" evidence="10">
    <location>
        <position position="72"/>
    </location>
    <ligand>
        <name>thiamine diphosphate</name>
        <dbReference type="ChEBI" id="CHEBI:58937"/>
    </ligand>
</feature>
<feature type="binding site" evidence="10">
    <location>
        <begin position="145"/>
        <end position="146"/>
    </location>
    <ligand>
        <name>thiamine diphosphate</name>
        <dbReference type="ChEBI" id="CHEBI:58937"/>
    </ligand>
</feature>
<feature type="binding site" evidence="10">
    <location>
        <position position="283"/>
    </location>
    <ligand>
        <name>thiamine diphosphate</name>
        <dbReference type="ChEBI" id="CHEBI:58937"/>
    </ligand>
</feature>
<dbReference type="Pfam" id="PF02779">
    <property type="entry name" value="Transket_pyr"/>
    <property type="match status" value="1"/>
</dbReference>
<dbReference type="EMBL" id="FNYK01000001">
    <property type="protein sequence ID" value="SEI37594.1"/>
    <property type="molecule type" value="Genomic_DNA"/>
</dbReference>
<dbReference type="PANTHER" id="PTHR43322:SF5">
    <property type="entry name" value="1-DEOXY-D-XYLULOSE-5-PHOSPHATE SYNTHASE, CHLOROPLASTIC"/>
    <property type="match status" value="1"/>
</dbReference>
<reference evidence="13" key="1">
    <citation type="submission" date="2016-10" db="EMBL/GenBank/DDBJ databases">
        <authorList>
            <person name="Varghese N."/>
        </authorList>
    </citation>
    <scope>NUCLEOTIDE SEQUENCE [LARGE SCALE GENOMIC DNA]</scope>
    <source>
        <strain evidence="13">DSM 20406</strain>
    </source>
</reference>
<keyword evidence="13" id="KW-1185">Reference proteome</keyword>
<dbReference type="SMART" id="SM00861">
    <property type="entry name" value="Transket_pyr"/>
    <property type="match status" value="1"/>
</dbReference>
<dbReference type="InterPro" id="IPR033248">
    <property type="entry name" value="Transketolase_C"/>
</dbReference>
<feature type="binding site" evidence="10">
    <location>
        <position position="173"/>
    </location>
    <ligand>
        <name>Mg(2+)</name>
        <dbReference type="ChEBI" id="CHEBI:18420"/>
    </ligand>
</feature>
<dbReference type="OrthoDB" id="9803371at2"/>
<dbReference type="InterPro" id="IPR005477">
    <property type="entry name" value="Dxylulose-5-P_synthase"/>
</dbReference>
<dbReference type="RefSeq" id="WP_074731070.1">
    <property type="nucleotide sequence ID" value="NZ_FNYK01000001.1"/>
</dbReference>
<name>A0A1H6Q9V0_9FIRM</name>
<comment type="cofactor">
    <cofactor evidence="10">
        <name>Mg(2+)</name>
        <dbReference type="ChEBI" id="CHEBI:18420"/>
    </cofactor>
    <text evidence="10">Binds 1 Mg(2+) ion per subunit.</text>
</comment>
<evidence type="ECO:0000256" key="6">
    <source>
        <dbReference type="ARBA" id="ARBA00022842"/>
    </source>
</evidence>
<dbReference type="SUPFAM" id="SSF52518">
    <property type="entry name" value="Thiamin diphosphate-binding fold (THDP-binding)"/>
    <property type="match status" value="2"/>
</dbReference>
<dbReference type="NCBIfam" id="NF003933">
    <property type="entry name" value="PRK05444.2-2"/>
    <property type="match status" value="1"/>
</dbReference>
<evidence type="ECO:0000256" key="3">
    <source>
        <dbReference type="ARBA" id="ARBA00011738"/>
    </source>
</evidence>
<dbReference type="PANTHER" id="PTHR43322">
    <property type="entry name" value="1-D-DEOXYXYLULOSE 5-PHOSPHATE SYNTHASE-RELATED"/>
    <property type="match status" value="1"/>
</dbReference>
<evidence type="ECO:0000256" key="7">
    <source>
        <dbReference type="ARBA" id="ARBA00022977"/>
    </source>
</evidence>
<evidence type="ECO:0000256" key="10">
    <source>
        <dbReference type="HAMAP-Rule" id="MF_00315"/>
    </source>
</evidence>
<feature type="binding site" evidence="10">
    <location>
        <position position="144"/>
    </location>
    <ligand>
        <name>Mg(2+)</name>
        <dbReference type="ChEBI" id="CHEBI:18420"/>
    </ligand>
</feature>
<comment type="pathway">
    <text evidence="1 10">Metabolic intermediate biosynthesis; 1-deoxy-D-xylulose 5-phosphate biosynthesis; 1-deoxy-D-xylulose 5-phosphate from D-glyceraldehyde 3-phosphate and pyruvate: step 1/1.</text>
</comment>
<dbReference type="CDD" id="cd02007">
    <property type="entry name" value="TPP_DXS"/>
    <property type="match status" value="1"/>
</dbReference>
<protein>
    <recommendedName>
        <fullName evidence="10">1-deoxy-D-xylulose-5-phosphate synthase</fullName>
        <ecNumber evidence="10">2.2.1.7</ecNumber>
    </recommendedName>
    <alternativeName>
        <fullName evidence="10">1-deoxyxylulose-5-phosphate synthase</fullName>
        <shortName evidence="10">DXP synthase</shortName>
        <shortName evidence="10">DXPS</shortName>
    </alternativeName>
</protein>
<evidence type="ECO:0000256" key="1">
    <source>
        <dbReference type="ARBA" id="ARBA00004980"/>
    </source>
</evidence>
<dbReference type="Pfam" id="PF13292">
    <property type="entry name" value="DXP_synthase_N"/>
    <property type="match status" value="1"/>
</dbReference>
<proteinExistence type="inferred from homology"/>
<organism evidence="12 13">
    <name type="scientific">Sharpea azabuensis</name>
    <dbReference type="NCBI Taxonomy" id="322505"/>
    <lineage>
        <taxon>Bacteria</taxon>
        <taxon>Bacillati</taxon>
        <taxon>Bacillota</taxon>
        <taxon>Erysipelotrichia</taxon>
        <taxon>Erysipelotrichales</taxon>
        <taxon>Coprobacillaceae</taxon>
        <taxon>Sharpea</taxon>
    </lineage>
</organism>
<dbReference type="GO" id="GO:0000287">
    <property type="term" value="F:magnesium ion binding"/>
    <property type="evidence" value="ECO:0007669"/>
    <property type="project" value="UniProtKB-UniRule"/>
</dbReference>
<keyword evidence="4 10" id="KW-0808">Transferase</keyword>
<evidence type="ECO:0000256" key="4">
    <source>
        <dbReference type="ARBA" id="ARBA00022679"/>
    </source>
</evidence>
<evidence type="ECO:0000259" key="11">
    <source>
        <dbReference type="SMART" id="SM00861"/>
    </source>
</evidence>
<evidence type="ECO:0000313" key="12">
    <source>
        <dbReference type="EMBL" id="SEI37594.1"/>
    </source>
</evidence>
<dbReference type="PROSITE" id="PS00801">
    <property type="entry name" value="TRANSKETOLASE_1"/>
    <property type="match status" value="1"/>
</dbReference>
<sequence length="619" mass="69875">MKIEEIENSKFLKSMTTEELSDLSQDIRSFIMNSVAKTGGHFSSNLGIVELTVALHYVFDFPKDKIAFDVGHQSYVHKILSGRAKDFPDLRKFGGISGFQKRKESAYDCWEAGHSSTAISGSIGMATARDLNKEDYQVIAVVGDAAMMSGESFEALNYLGTCKHKVIVILNDNNMSITKNVGGLSNMLSEIRVSEKYKNARNNYVTFMKKSKTGERVYEVTKKMKDAVKDHILDESVFTKLGLDYLGPIDGHNIEELISTLNTAKDYDHSVIVHVETIKGKGYEKAENDKIGLYHGVKPFNLEKGIVPVIHNKHQSWSEAIANHVEYLMGKHDDICVITPAMITGSALNKIFKHYPDRSFDVGIAEEHAMTFAAGLAISHKFPFLSIYSSFSQRAYDQLNHDIARMNLPCLIGIDRAGLVGEDGPTHHGVFDISYMMPIPNLIIMAPHNQKEAELMINTAYYHHDHPYIIRYSKNMIHKHSEHQDDVIEVGTWKEKYFDENNKISVVTYGDHLKEVAKLIRENDLPVNLINARFLKPMDEKMLMKIAQTKIIVYETDMLMGGLGEAMSFFYTQHNYPIELHAMGIGDHYVTHGDVRQLLKVEGLSIDDLLKKIKECQNG</sequence>
<dbReference type="AlphaFoldDB" id="A0A1H6Q9V0"/>
<gene>
    <name evidence="10" type="primary">dxs</name>
    <name evidence="12" type="ORF">SAMN04487834_100171</name>
</gene>
<dbReference type="InterPro" id="IPR009014">
    <property type="entry name" value="Transketo_C/PFOR_II"/>
</dbReference>
<dbReference type="InterPro" id="IPR029061">
    <property type="entry name" value="THDP-binding"/>
</dbReference>
<evidence type="ECO:0000256" key="9">
    <source>
        <dbReference type="ARBA" id="ARBA00023229"/>
    </source>
</evidence>
<dbReference type="CDD" id="cd07033">
    <property type="entry name" value="TPP_PYR_DXS_TK_like"/>
    <property type="match status" value="1"/>
</dbReference>
<dbReference type="STRING" id="322505.SAMN04487836_101107"/>
<dbReference type="GO" id="GO:0005829">
    <property type="term" value="C:cytosol"/>
    <property type="evidence" value="ECO:0007669"/>
    <property type="project" value="TreeGrafter"/>
</dbReference>
<comment type="cofactor">
    <cofactor evidence="10">
        <name>thiamine diphosphate</name>
        <dbReference type="ChEBI" id="CHEBI:58937"/>
    </cofactor>
    <text evidence="10">Binds 1 thiamine pyrophosphate per subunit.</text>
</comment>
<keyword evidence="6 10" id="KW-0460">Magnesium</keyword>
<dbReference type="GO" id="GO:0019288">
    <property type="term" value="P:isopentenyl diphosphate biosynthetic process, methylerythritol 4-phosphate pathway"/>
    <property type="evidence" value="ECO:0007669"/>
    <property type="project" value="TreeGrafter"/>
</dbReference>
<dbReference type="SUPFAM" id="SSF52922">
    <property type="entry name" value="TK C-terminal domain-like"/>
    <property type="match status" value="1"/>
</dbReference>
<dbReference type="InterPro" id="IPR005475">
    <property type="entry name" value="Transketolase-like_Pyr-bd"/>
</dbReference>
<dbReference type="Gene3D" id="3.40.50.920">
    <property type="match status" value="1"/>
</dbReference>
<comment type="catalytic activity">
    <reaction evidence="10">
        <text>D-glyceraldehyde 3-phosphate + pyruvate + H(+) = 1-deoxy-D-xylulose 5-phosphate + CO2</text>
        <dbReference type="Rhea" id="RHEA:12605"/>
        <dbReference type="ChEBI" id="CHEBI:15361"/>
        <dbReference type="ChEBI" id="CHEBI:15378"/>
        <dbReference type="ChEBI" id="CHEBI:16526"/>
        <dbReference type="ChEBI" id="CHEBI:57792"/>
        <dbReference type="ChEBI" id="CHEBI:59776"/>
        <dbReference type="EC" id="2.2.1.7"/>
    </reaction>
</comment>
<dbReference type="EC" id="2.2.1.7" evidence="10"/>
<dbReference type="Pfam" id="PF02780">
    <property type="entry name" value="Transketolase_C"/>
    <property type="match status" value="1"/>
</dbReference>
<comment type="function">
    <text evidence="10">Catalyzes the acyloin condensation reaction between C atoms 2 and 3 of pyruvate and glyceraldehyde 3-phosphate to yield 1-deoxy-D-xylulose-5-phosphate (DXP).</text>
</comment>
<evidence type="ECO:0000256" key="8">
    <source>
        <dbReference type="ARBA" id="ARBA00023052"/>
    </source>
</evidence>
<dbReference type="GO" id="GO:0030976">
    <property type="term" value="F:thiamine pyrophosphate binding"/>
    <property type="evidence" value="ECO:0007669"/>
    <property type="project" value="UniProtKB-UniRule"/>
</dbReference>
<evidence type="ECO:0000256" key="5">
    <source>
        <dbReference type="ARBA" id="ARBA00022723"/>
    </source>
</evidence>
<dbReference type="Proteomes" id="UP000183028">
    <property type="component" value="Unassembled WGS sequence"/>
</dbReference>
<keyword evidence="5 10" id="KW-0479">Metal-binding</keyword>